<dbReference type="AlphaFoldDB" id="A0A0B1TCZ2"/>
<dbReference type="EMBL" id="KN550887">
    <property type="protein sequence ID" value="KHJ93215.1"/>
    <property type="molecule type" value="Genomic_DNA"/>
</dbReference>
<dbReference type="OrthoDB" id="5874910at2759"/>
<reference evidence="1 2" key="1">
    <citation type="submission" date="2014-03" db="EMBL/GenBank/DDBJ databases">
        <title>Draft genome of the hookworm Oesophagostomum dentatum.</title>
        <authorList>
            <person name="Mitreva M."/>
        </authorList>
    </citation>
    <scope>NUCLEOTIDE SEQUENCE [LARGE SCALE GENOMIC DNA]</scope>
    <source>
        <strain evidence="1 2">OD-Hann</strain>
    </source>
</reference>
<sequence>MANARATEIGCSVTKCGNKMQIGCLYNAIGNVKGQPMWETGEPCSECVGNATCEDGLCARPEEKPGRSSARIIASLEEISFKTE</sequence>
<dbReference type="Proteomes" id="UP000053660">
    <property type="component" value="Unassembled WGS sequence"/>
</dbReference>
<proteinExistence type="predicted"/>
<dbReference type="InterPro" id="IPR035940">
    <property type="entry name" value="CAP_sf"/>
</dbReference>
<protein>
    <recommendedName>
        <fullName evidence="3">SCP domain-containing protein</fullName>
    </recommendedName>
</protein>
<keyword evidence="2" id="KW-1185">Reference proteome</keyword>
<organism evidence="1 2">
    <name type="scientific">Oesophagostomum dentatum</name>
    <name type="common">Nodular worm</name>
    <dbReference type="NCBI Taxonomy" id="61180"/>
    <lineage>
        <taxon>Eukaryota</taxon>
        <taxon>Metazoa</taxon>
        <taxon>Ecdysozoa</taxon>
        <taxon>Nematoda</taxon>
        <taxon>Chromadorea</taxon>
        <taxon>Rhabditida</taxon>
        <taxon>Rhabditina</taxon>
        <taxon>Rhabditomorpha</taxon>
        <taxon>Strongyloidea</taxon>
        <taxon>Strongylidae</taxon>
        <taxon>Oesophagostomum</taxon>
    </lineage>
</organism>
<evidence type="ECO:0008006" key="3">
    <source>
        <dbReference type="Google" id="ProtNLM"/>
    </source>
</evidence>
<evidence type="ECO:0000313" key="2">
    <source>
        <dbReference type="Proteomes" id="UP000053660"/>
    </source>
</evidence>
<gene>
    <name evidence="1" type="ORF">OESDEN_06879</name>
</gene>
<name>A0A0B1TCZ2_OESDE</name>
<accession>A0A0B1TCZ2</accession>
<evidence type="ECO:0000313" key="1">
    <source>
        <dbReference type="EMBL" id="KHJ93215.1"/>
    </source>
</evidence>
<dbReference type="SUPFAM" id="SSF55797">
    <property type="entry name" value="PR-1-like"/>
    <property type="match status" value="1"/>
</dbReference>
<dbReference type="Gene3D" id="3.40.33.10">
    <property type="entry name" value="CAP"/>
    <property type="match status" value="1"/>
</dbReference>